<dbReference type="KEGG" id="sdz:Asd1617_02901"/>
<dbReference type="PATRIC" id="fig|754093.4.peg.2824"/>
<dbReference type="Proteomes" id="UP000031647">
    <property type="component" value="Chromosome"/>
</dbReference>
<accession>A0A0A6ZUB5</accession>
<sequence length="25" mass="2714">MIQWDATSATLKALGCHSIDRVLLA</sequence>
<dbReference type="GO" id="GO:0004126">
    <property type="term" value="F:cytidine deaminase activity"/>
    <property type="evidence" value="ECO:0007669"/>
    <property type="project" value="UniProtKB-EC"/>
</dbReference>
<keyword evidence="1" id="KW-0378">Hydrolase</keyword>
<proteinExistence type="predicted"/>
<evidence type="ECO:0000313" key="2">
    <source>
        <dbReference type="Proteomes" id="UP000031647"/>
    </source>
</evidence>
<reference evidence="1 2" key="1">
    <citation type="submission" date="2013-09" db="EMBL/GenBank/DDBJ databases">
        <title>Comparative genomics of Sd1617 to representative strains in evaluating its pathogenesis.</title>
        <authorList>
            <person name="Aksomboon Vongsawan A."/>
            <person name="Kapatral V."/>
            <person name="Vaisvil B."/>
            <person name="Serichantalergs O."/>
            <person name="Hale T.L."/>
            <person name="Mason C.J."/>
        </authorList>
    </citation>
    <scope>NUCLEOTIDE SEQUENCE [LARGE SCALE GENOMIC DNA]</scope>
    <source>
        <strain evidence="1 2">1617</strain>
    </source>
</reference>
<name>A0A0A6ZUB5_SHIDY</name>
<dbReference type="HOGENOM" id="CLU_3419203_0_0_6"/>
<gene>
    <name evidence="1" type="ORF">Asd1617_02901</name>
</gene>
<dbReference type="EC" id="3.5.4.5" evidence="1"/>
<organism evidence="1 2">
    <name type="scientific">Shigella dysenteriae 1617</name>
    <dbReference type="NCBI Taxonomy" id="754093"/>
    <lineage>
        <taxon>Bacteria</taxon>
        <taxon>Pseudomonadati</taxon>
        <taxon>Pseudomonadota</taxon>
        <taxon>Gammaproteobacteria</taxon>
        <taxon>Enterobacterales</taxon>
        <taxon>Enterobacteriaceae</taxon>
        <taxon>Shigella</taxon>
    </lineage>
</organism>
<dbReference type="AlphaFoldDB" id="A0A0A6ZUB5"/>
<protein>
    <submittedName>
        <fullName evidence="1">Cytidine deaminase</fullName>
        <ecNumber evidence="1">3.5.4.5</ecNumber>
    </submittedName>
</protein>
<dbReference type="EMBL" id="CP006736">
    <property type="protein sequence ID" value="AHA65728.1"/>
    <property type="molecule type" value="Genomic_DNA"/>
</dbReference>
<evidence type="ECO:0000313" key="1">
    <source>
        <dbReference type="EMBL" id="AHA65728.1"/>
    </source>
</evidence>